<dbReference type="PRINTS" id="PR00133">
    <property type="entry name" value="GLHYDRLASE3"/>
</dbReference>
<dbReference type="SUPFAM" id="SSF52279">
    <property type="entry name" value="Beta-D-glucan exohydrolase, C-terminal domain"/>
    <property type="match status" value="1"/>
</dbReference>
<dbReference type="InterPro" id="IPR017853">
    <property type="entry name" value="GH"/>
</dbReference>
<protein>
    <submittedName>
        <fullName evidence="6">Thermostable beta-glucosidase B</fullName>
        <ecNumber evidence="6">3.2.1.21</ecNumber>
    </submittedName>
</protein>
<dbReference type="KEGG" id="aaxa:NCTC10138_01512"/>
<dbReference type="InterPro" id="IPR019800">
    <property type="entry name" value="Glyco_hydro_3_AS"/>
</dbReference>
<dbReference type="Pfam" id="PF00933">
    <property type="entry name" value="Glyco_hydro_3"/>
    <property type="match status" value="1"/>
</dbReference>
<dbReference type="Pfam" id="PF14310">
    <property type="entry name" value="Fn3-like"/>
    <property type="match status" value="1"/>
</dbReference>
<evidence type="ECO:0000259" key="5">
    <source>
        <dbReference type="SMART" id="SM01217"/>
    </source>
</evidence>
<dbReference type="InterPro" id="IPR036881">
    <property type="entry name" value="Glyco_hydro_3_C_sf"/>
</dbReference>
<dbReference type="InterPro" id="IPR050288">
    <property type="entry name" value="Cellulose_deg_GH3"/>
</dbReference>
<dbReference type="Gene3D" id="2.60.40.10">
    <property type="entry name" value="Immunoglobulins"/>
    <property type="match status" value="1"/>
</dbReference>
<dbReference type="Pfam" id="PF01915">
    <property type="entry name" value="Glyco_hydro_3_C"/>
    <property type="match status" value="1"/>
</dbReference>
<dbReference type="Proteomes" id="UP000289841">
    <property type="component" value="Chromosome"/>
</dbReference>
<dbReference type="PANTHER" id="PTHR42715:SF10">
    <property type="entry name" value="BETA-GLUCOSIDASE"/>
    <property type="match status" value="1"/>
</dbReference>
<name>A0A449BFN4_HAPAX</name>
<evidence type="ECO:0000256" key="2">
    <source>
        <dbReference type="ARBA" id="ARBA00022801"/>
    </source>
</evidence>
<dbReference type="RefSeq" id="WP_052589786.1">
    <property type="nucleotide sequence ID" value="NZ_LR215048.1"/>
</dbReference>
<dbReference type="InterPro" id="IPR001764">
    <property type="entry name" value="Glyco_hydro_3_N"/>
</dbReference>
<dbReference type="Gene3D" id="3.40.50.1700">
    <property type="entry name" value="Glycoside hydrolase family 3 C-terminal domain"/>
    <property type="match status" value="1"/>
</dbReference>
<keyword evidence="4 6" id="KW-0326">Glycosidase</keyword>
<dbReference type="InterPro" id="IPR002772">
    <property type="entry name" value="Glyco_hydro_3_C"/>
</dbReference>
<evidence type="ECO:0000256" key="4">
    <source>
        <dbReference type="RuleBase" id="RU361161"/>
    </source>
</evidence>
<dbReference type="PROSITE" id="PS00775">
    <property type="entry name" value="GLYCOSYL_HYDROL_F3"/>
    <property type="match status" value="1"/>
</dbReference>
<dbReference type="EMBL" id="LR215048">
    <property type="protein sequence ID" value="VEU81120.1"/>
    <property type="molecule type" value="Genomic_DNA"/>
</dbReference>
<evidence type="ECO:0000313" key="6">
    <source>
        <dbReference type="EMBL" id="VEU81120.1"/>
    </source>
</evidence>
<gene>
    <name evidence="6" type="primary">bglB_5</name>
    <name evidence="6" type="ORF">NCTC10138_01512</name>
</gene>
<dbReference type="InterPro" id="IPR026891">
    <property type="entry name" value="Fn3-like"/>
</dbReference>
<dbReference type="SMART" id="SM01217">
    <property type="entry name" value="Fn3_like"/>
    <property type="match status" value="1"/>
</dbReference>
<dbReference type="InterPro" id="IPR013783">
    <property type="entry name" value="Ig-like_fold"/>
</dbReference>
<evidence type="ECO:0000256" key="1">
    <source>
        <dbReference type="ARBA" id="ARBA00005336"/>
    </source>
</evidence>
<evidence type="ECO:0000313" key="7">
    <source>
        <dbReference type="Proteomes" id="UP000289841"/>
    </source>
</evidence>
<comment type="similarity">
    <text evidence="1 4">Belongs to the glycosyl hydrolase 3 family.</text>
</comment>
<feature type="domain" description="Fibronectin type III-like" evidence="5">
    <location>
        <begin position="311"/>
        <end position="386"/>
    </location>
</feature>
<reference evidence="6 7" key="1">
    <citation type="submission" date="2019-01" db="EMBL/GenBank/DDBJ databases">
        <authorList>
            <consortium name="Pathogen Informatics"/>
        </authorList>
    </citation>
    <scope>NUCLEOTIDE SEQUENCE [LARGE SCALE GENOMIC DNA]</scope>
    <source>
        <strain evidence="6 7">NCTC10138</strain>
    </source>
</reference>
<organism evidence="6 7">
    <name type="scientific">Haploplasma axanthum</name>
    <name type="common">Acholeplasma axanthum</name>
    <dbReference type="NCBI Taxonomy" id="29552"/>
    <lineage>
        <taxon>Bacteria</taxon>
        <taxon>Bacillati</taxon>
        <taxon>Mycoplasmatota</taxon>
        <taxon>Mollicutes</taxon>
        <taxon>Acholeplasmatales</taxon>
        <taxon>Acholeplasmataceae</taxon>
        <taxon>Haploplasma</taxon>
    </lineage>
</organism>
<keyword evidence="7" id="KW-1185">Reference proteome</keyword>
<sequence length="999" mass="113153">MKNKNEPLKPLRDFARRVAHEGNVLLENKNSILPIINGKVALFGRIQKDYYKSGTGSGGLVNVTDVPSFLEAFNENPRIDVNKELVQIYDKWIAENPFNAGNGMWASEPWAQEEMEITQDLIKKIKRENETPIMIIGRTAGEDRDNHKGEGSYLLTEIEYQAIKTIKKIYGKVVVILNVGNIIDMNFIKELDVDGLLYAWHGGQDGARATVDVISGYITPSGKLPATIVKTLDNYPANKNFGNKKEVIYEEDIYVGYRFFETFYEDDVLYPFGFGLSYSTFEVNVVNHQIKDNKFKLDVEVKNTGEFIGKETVQVYFSAPQGVLGKPKIELLAFKKTKLIKPKEKEIVTIEVEMSKMASYDDFGYIQKSAYVLEKGLYSIYVGTSLRNNKLALTKVLDENIVVEKLTEAMAPIKKYKRIKPSLTKDNKYKITFEAVPQRTIDLQTRIKNNFPKSFKLNNENYTLTDVLNKKITLEEFIGSLSINDMKNISLGEGMSSPKVTAGTASAFGGVTDELLEKEIPIACCSDGPSGIRMDSGGFATSLPNGTLLASTFNPSLVKDLYELEGLEMRNYDIDIILGPGMNIQRHPLNGRNFEYFSEDPLLTGIMASAVVQGLHKSGVNGSLKHFAANNQETARTIANSIISERALREIYLKGFEIAVKEAKASVIMTAYNPINGIWTASNYDLTTTILRNEWKFEGIVMTDWWAQMNTDNDEPSKENIAVMVRAQNDLYMVVPNVLEYKNNLLEEYQKGNITLAEIQRNVHNILKFIMETPVFKRKHNIQVTSNEKKIDYWFKTNETHSKYPFINQDMLTSFENEADNNLKSKFDILENKNQITYGLITNAEQSLYTFGVKPALKVDEITDILKNVNKTNIYKLPNTNWGRIDLDLNGFVYKNQLANDSWSNIEKGSIYIYAVEPKEFGKYIVELEISANLPSIYQMPFSVYVDNINKQTLTTNGTEGNKVKITSFVIIDKTNEYISFKFHKTGLNVHSINVIKHG</sequence>
<dbReference type="EC" id="3.2.1.21" evidence="6"/>
<dbReference type="GO" id="GO:0005975">
    <property type="term" value="P:carbohydrate metabolic process"/>
    <property type="evidence" value="ECO:0007669"/>
    <property type="project" value="InterPro"/>
</dbReference>
<dbReference type="STRING" id="1278311.GCA_000428705_00665"/>
<dbReference type="GO" id="GO:0008422">
    <property type="term" value="F:beta-glucosidase activity"/>
    <property type="evidence" value="ECO:0007669"/>
    <property type="project" value="UniProtKB-EC"/>
</dbReference>
<dbReference type="SUPFAM" id="SSF51445">
    <property type="entry name" value="(Trans)glycosidases"/>
    <property type="match status" value="1"/>
</dbReference>
<evidence type="ECO:0000256" key="3">
    <source>
        <dbReference type="ARBA" id="ARBA00023277"/>
    </source>
</evidence>
<proteinExistence type="inferred from homology"/>
<keyword evidence="3" id="KW-0119">Carbohydrate metabolism</keyword>
<dbReference type="AlphaFoldDB" id="A0A449BFN4"/>
<dbReference type="InterPro" id="IPR036962">
    <property type="entry name" value="Glyco_hydro_3_N_sf"/>
</dbReference>
<keyword evidence="2 4" id="KW-0378">Hydrolase</keyword>
<dbReference type="Gene3D" id="3.20.20.300">
    <property type="entry name" value="Glycoside hydrolase, family 3, N-terminal domain"/>
    <property type="match status" value="1"/>
</dbReference>
<accession>A0A449BFN4</accession>
<dbReference type="PANTHER" id="PTHR42715">
    <property type="entry name" value="BETA-GLUCOSIDASE"/>
    <property type="match status" value="1"/>
</dbReference>